<dbReference type="Proteomes" id="UP000054564">
    <property type="component" value="Unassembled WGS sequence"/>
</dbReference>
<gene>
    <name evidence="1" type="ORF">PSTG_09236</name>
</gene>
<accession>A0A0L0VED1</accession>
<name>A0A0L0VED1_9BASI</name>
<sequence length="110" mass="12233">MASEVDRLVRQKTGTELNLADNHIRCFCHKVALILNAGLKAIDIGDDGLAEPEKATLGFVPELLPVTEEPDNIDVLDQFKEEVVICKPRLRLRLCRRSHACHQSSSPDST</sequence>
<evidence type="ECO:0000313" key="1">
    <source>
        <dbReference type="EMBL" id="KNE97541.1"/>
    </source>
</evidence>
<organism evidence="1 2">
    <name type="scientific">Puccinia striiformis f. sp. tritici PST-78</name>
    <dbReference type="NCBI Taxonomy" id="1165861"/>
    <lineage>
        <taxon>Eukaryota</taxon>
        <taxon>Fungi</taxon>
        <taxon>Dikarya</taxon>
        <taxon>Basidiomycota</taxon>
        <taxon>Pucciniomycotina</taxon>
        <taxon>Pucciniomycetes</taxon>
        <taxon>Pucciniales</taxon>
        <taxon>Pucciniaceae</taxon>
        <taxon>Puccinia</taxon>
    </lineage>
</organism>
<evidence type="ECO:0000313" key="2">
    <source>
        <dbReference type="Proteomes" id="UP000054564"/>
    </source>
</evidence>
<reference evidence="2" key="1">
    <citation type="submission" date="2014-03" db="EMBL/GenBank/DDBJ databases">
        <title>The Genome Sequence of Puccinia striiformis f. sp. tritici PST-78.</title>
        <authorList>
            <consortium name="The Broad Institute Genome Sequencing Platform"/>
            <person name="Cuomo C."/>
            <person name="Hulbert S."/>
            <person name="Chen X."/>
            <person name="Walker B."/>
            <person name="Young S.K."/>
            <person name="Zeng Q."/>
            <person name="Gargeya S."/>
            <person name="Fitzgerald M."/>
            <person name="Haas B."/>
            <person name="Abouelleil A."/>
            <person name="Alvarado L."/>
            <person name="Arachchi H.M."/>
            <person name="Berlin A.M."/>
            <person name="Chapman S.B."/>
            <person name="Goldberg J."/>
            <person name="Griggs A."/>
            <person name="Gujja S."/>
            <person name="Hansen M."/>
            <person name="Howarth C."/>
            <person name="Imamovic A."/>
            <person name="Larimer J."/>
            <person name="McCowan C."/>
            <person name="Montmayeur A."/>
            <person name="Murphy C."/>
            <person name="Neiman D."/>
            <person name="Pearson M."/>
            <person name="Priest M."/>
            <person name="Roberts A."/>
            <person name="Saif S."/>
            <person name="Shea T."/>
            <person name="Sisk P."/>
            <person name="Sykes S."/>
            <person name="Wortman J."/>
            <person name="Nusbaum C."/>
            <person name="Birren B."/>
        </authorList>
    </citation>
    <scope>NUCLEOTIDE SEQUENCE [LARGE SCALE GENOMIC DNA]</scope>
    <source>
        <strain evidence="2">race PST-78</strain>
    </source>
</reference>
<protein>
    <submittedName>
        <fullName evidence="1">Uncharacterized protein</fullName>
    </submittedName>
</protein>
<proteinExistence type="predicted"/>
<dbReference type="OrthoDB" id="10442131at2759"/>
<dbReference type="AlphaFoldDB" id="A0A0L0VED1"/>
<comment type="caution">
    <text evidence="1">The sequence shown here is derived from an EMBL/GenBank/DDBJ whole genome shotgun (WGS) entry which is preliminary data.</text>
</comment>
<dbReference type="EMBL" id="AJIL01000067">
    <property type="protein sequence ID" value="KNE97541.1"/>
    <property type="molecule type" value="Genomic_DNA"/>
</dbReference>
<keyword evidence="2" id="KW-1185">Reference proteome</keyword>